<dbReference type="Gene3D" id="3.40.50.1360">
    <property type="match status" value="1"/>
</dbReference>
<dbReference type="InterPro" id="IPR014036">
    <property type="entry name" value="DeoR-like_C"/>
</dbReference>
<evidence type="ECO:0000256" key="3">
    <source>
        <dbReference type="ARBA" id="ARBA00023163"/>
    </source>
</evidence>
<dbReference type="SUPFAM" id="SSF46785">
    <property type="entry name" value="Winged helix' DNA-binding domain"/>
    <property type="match status" value="1"/>
</dbReference>
<dbReference type="Proteomes" id="UP000285288">
    <property type="component" value="Unassembled WGS sequence"/>
</dbReference>
<evidence type="ECO:0000313" key="8">
    <source>
        <dbReference type="Proteomes" id="UP000285288"/>
    </source>
</evidence>
<dbReference type="PROSITE" id="PS51000">
    <property type="entry name" value="HTH_DEOR_2"/>
    <property type="match status" value="1"/>
</dbReference>
<dbReference type="PANTHER" id="PTHR30363:SF44">
    <property type="entry name" value="AGA OPERON TRANSCRIPTIONAL REPRESSOR-RELATED"/>
    <property type="match status" value="1"/>
</dbReference>
<dbReference type="SMART" id="SM01134">
    <property type="entry name" value="DeoRC"/>
    <property type="match status" value="1"/>
</dbReference>
<proteinExistence type="predicted"/>
<evidence type="ECO:0000256" key="1">
    <source>
        <dbReference type="ARBA" id="ARBA00023015"/>
    </source>
</evidence>
<reference evidence="7 8" key="1">
    <citation type="submission" date="2018-08" db="EMBL/GenBank/DDBJ databases">
        <title>A genome reference for cultivated species of the human gut microbiota.</title>
        <authorList>
            <person name="Zou Y."/>
            <person name="Xue W."/>
            <person name="Luo G."/>
        </authorList>
    </citation>
    <scope>NUCLEOTIDE SEQUENCE [LARGE SCALE GENOMIC DNA]</scope>
    <source>
        <strain evidence="5 7">AF15-20</strain>
        <strain evidence="6 8">AM42-13AC</strain>
    </source>
</reference>
<keyword evidence="3" id="KW-0804">Transcription</keyword>
<dbReference type="SMART" id="SM00420">
    <property type="entry name" value="HTH_DEOR"/>
    <property type="match status" value="1"/>
</dbReference>
<keyword evidence="2" id="KW-0238">DNA-binding</keyword>
<keyword evidence="1" id="KW-0805">Transcription regulation</keyword>
<comment type="caution">
    <text evidence="5">The sequence shown here is derived from an EMBL/GenBank/DDBJ whole genome shotgun (WGS) entry which is preliminary data.</text>
</comment>
<dbReference type="GO" id="GO:0003677">
    <property type="term" value="F:DNA binding"/>
    <property type="evidence" value="ECO:0007669"/>
    <property type="project" value="UniProtKB-KW"/>
</dbReference>
<feature type="domain" description="HTH deoR-type" evidence="4">
    <location>
        <begin position="5"/>
        <end position="60"/>
    </location>
</feature>
<dbReference type="Gene3D" id="1.10.10.10">
    <property type="entry name" value="Winged helix-like DNA-binding domain superfamily/Winged helix DNA-binding domain"/>
    <property type="match status" value="1"/>
</dbReference>
<protein>
    <submittedName>
        <fullName evidence="5">DeoR/GlpR transcriptional regulator</fullName>
    </submittedName>
</protein>
<dbReference type="Pfam" id="PF00455">
    <property type="entry name" value="DeoRC"/>
    <property type="match status" value="1"/>
</dbReference>
<accession>A0A395W3D4</accession>
<evidence type="ECO:0000259" key="4">
    <source>
        <dbReference type="PROSITE" id="PS51000"/>
    </source>
</evidence>
<dbReference type="RefSeq" id="WP_118012577.1">
    <property type="nucleotide sequence ID" value="NZ_DAWEIE010000068.1"/>
</dbReference>
<dbReference type="InterPro" id="IPR036388">
    <property type="entry name" value="WH-like_DNA-bd_sf"/>
</dbReference>
<evidence type="ECO:0000313" key="6">
    <source>
        <dbReference type="EMBL" id="RHA99386.1"/>
    </source>
</evidence>
<dbReference type="EMBL" id="QSGD01000092">
    <property type="protein sequence ID" value="RHA99386.1"/>
    <property type="molecule type" value="Genomic_DNA"/>
</dbReference>
<dbReference type="Proteomes" id="UP000265489">
    <property type="component" value="Unassembled WGS sequence"/>
</dbReference>
<dbReference type="SUPFAM" id="SSF100950">
    <property type="entry name" value="NagB/RpiA/CoA transferase-like"/>
    <property type="match status" value="1"/>
</dbReference>
<dbReference type="InterPro" id="IPR050313">
    <property type="entry name" value="Carb_Metab_HTH_regulators"/>
</dbReference>
<dbReference type="GeneID" id="66580772"/>
<dbReference type="PANTHER" id="PTHR30363">
    <property type="entry name" value="HTH-TYPE TRANSCRIPTIONAL REGULATOR SRLR-RELATED"/>
    <property type="match status" value="1"/>
</dbReference>
<dbReference type="InterPro" id="IPR037171">
    <property type="entry name" value="NagB/RpiA_transferase-like"/>
</dbReference>
<dbReference type="InterPro" id="IPR036390">
    <property type="entry name" value="WH_DNA-bd_sf"/>
</dbReference>
<evidence type="ECO:0000256" key="2">
    <source>
        <dbReference type="ARBA" id="ARBA00023125"/>
    </source>
</evidence>
<dbReference type="AlphaFoldDB" id="A0A395W3D4"/>
<evidence type="ECO:0000313" key="5">
    <source>
        <dbReference type="EMBL" id="RGU88818.1"/>
    </source>
</evidence>
<evidence type="ECO:0000313" key="7">
    <source>
        <dbReference type="Proteomes" id="UP000265489"/>
    </source>
</evidence>
<name>A0A395W3D4_9FIRM</name>
<dbReference type="InterPro" id="IPR018356">
    <property type="entry name" value="Tscrpt_reg_HTH_DeoR_CS"/>
</dbReference>
<dbReference type="PROSITE" id="PS00894">
    <property type="entry name" value="HTH_DEOR_1"/>
    <property type="match status" value="1"/>
</dbReference>
<dbReference type="InterPro" id="IPR001034">
    <property type="entry name" value="DeoR_HTH"/>
</dbReference>
<dbReference type="GO" id="GO:0003700">
    <property type="term" value="F:DNA-binding transcription factor activity"/>
    <property type="evidence" value="ECO:0007669"/>
    <property type="project" value="InterPro"/>
</dbReference>
<gene>
    <name evidence="6" type="ORF">DW907_12300</name>
    <name evidence="5" type="ORF">DWW32_12650</name>
</gene>
<sequence length="252" mass="29066">MSKKKDERQFKIRQLLQEQPKIKISDLADYFQTSSETIRKDIIELEDSKIIKKEHGYALLLEEPDEMPISLRNQEYIEEKKQIMKKACTFIKEGMVVYLDAGSTCLAGIPFLQSIHNITIVTNSIFVAYKCAKLNMHVILIGGNISNNAYRSYGNFASETIDYIHIDVAILGTKGFKDNNGFTTYEDEYELKRHILQQSEKIIVVTNKNKFNAQPEYTYCKFKEVDVFISNTLTKENKSQIQVIPEIIEAEV</sequence>
<dbReference type="PRINTS" id="PR00037">
    <property type="entry name" value="HTHLACR"/>
</dbReference>
<organism evidence="5 7">
    <name type="scientific">Holdemanella biformis</name>
    <dbReference type="NCBI Taxonomy" id="1735"/>
    <lineage>
        <taxon>Bacteria</taxon>
        <taxon>Bacillati</taxon>
        <taxon>Bacillota</taxon>
        <taxon>Erysipelotrichia</taxon>
        <taxon>Erysipelotrichales</taxon>
        <taxon>Erysipelotrichaceae</taxon>
        <taxon>Holdemanella</taxon>
    </lineage>
</organism>
<dbReference type="Pfam" id="PF08220">
    <property type="entry name" value="HTH_DeoR"/>
    <property type="match status" value="1"/>
</dbReference>
<dbReference type="EMBL" id="QRYQ01000041">
    <property type="protein sequence ID" value="RGU88818.1"/>
    <property type="molecule type" value="Genomic_DNA"/>
</dbReference>